<gene>
    <name evidence="2" type="ORF">FA09DRAFT_1140</name>
</gene>
<dbReference type="AlphaFoldDB" id="A0A316ZJA6"/>
<evidence type="ECO:0000313" key="2">
    <source>
        <dbReference type="EMBL" id="PWO01063.1"/>
    </source>
</evidence>
<keyword evidence="3" id="KW-1185">Reference proteome</keyword>
<dbReference type="Proteomes" id="UP000245946">
    <property type="component" value="Unassembled WGS sequence"/>
</dbReference>
<dbReference type="RefSeq" id="XP_025601341.1">
    <property type="nucleotide sequence ID" value="XM_025739007.1"/>
</dbReference>
<feature type="region of interest" description="Disordered" evidence="1">
    <location>
        <begin position="1"/>
        <end position="53"/>
    </location>
</feature>
<evidence type="ECO:0000256" key="1">
    <source>
        <dbReference type="SAM" id="MobiDB-lite"/>
    </source>
</evidence>
<sequence length="286" mass="29626">MRRRGRERCEMRARAMSSAPARRQSESECSARTQRGCARSSSTAARGACGEGSSLAAAPFPRDTASPPCEIGVGPARCRRTRCTPTAARWRSGAALAQPLVRRASTSAARPAGGKRRRRLRRCGRLVPRLLPRYGRVSARGGVGLQAARADLGTGASPEDGSCGPAHLPAGQVPLLALALACSLVSRSRSTDRAAAAHAGCRWGILGWAALAGPAAGAAARASAAAGTAGSKSHASLVCARRPPSGSRLHRRRHARGGLERPLGWQCGTLGARVTCRAPSSAPRPQ</sequence>
<accession>A0A316ZJA6</accession>
<protein>
    <submittedName>
        <fullName evidence="2">Uncharacterized protein</fullName>
    </submittedName>
</protein>
<feature type="region of interest" description="Disordered" evidence="1">
    <location>
        <begin position="233"/>
        <end position="256"/>
    </location>
</feature>
<feature type="compositionally biased region" description="Polar residues" evidence="1">
    <location>
        <begin position="27"/>
        <end position="44"/>
    </location>
</feature>
<proteinExistence type="predicted"/>
<dbReference type="GeneID" id="37266553"/>
<name>A0A316ZJA6_9BASI</name>
<evidence type="ECO:0000313" key="3">
    <source>
        <dbReference type="Proteomes" id="UP000245946"/>
    </source>
</evidence>
<organism evidence="2 3">
    <name type="scientific">Tilletiopsis washingtonensis</name>
    <dbReference type="NCBI Taxonomy" id="58919"/>
    <lineage>
        <taxon>Eukaryota</taxon>
        <taxon>Fungi</taxon>
        <taxon>Dikarya</taxon>
        <taxon>Basidiomycota</taxon>
        <taxon>Ustilaginomycotina</taxon>
        <taxon>Exobasidiomycetes</taxon>
        <taxon>Entylomatales</taxon>
        <taxon>Entylomatales incertae sedis</taxon>
        <taxon>Tilletiopsis</taxon>
    </lineage>
</organism>
<reference evidence="2 3" key="1">
    <citation type="journal article" date="2018" name="Mol. Biol. Evol.">
        <title>Broad Genomic Sampling Reveals a Smut Pathogenic Ancestry of the Fungal Clade Ustilaginomycotina.</title>
        <authorList>
            <person name="Kijpornyongpan T."/>
            <person name="Mondo S.J."/>
            <person name="Barry K."/>
            <person name="Sandor L."/>
            <person name="Lee J."/>
            <person name="Lipzen A."/>
            <person name="Pangilinan J."/>
            <person name="LaButti K."/>
            <person name="Hainaut M."/>
            <person name="Henrissat B."/>
            <person name="Grigoriev I.V."/>
            <person name="Spatafora J.W."/>
            <person name="Aime M.C."/>
        </authorList>
    </citation>
    <scope>NUCLEOTIDE SEQUENCE [LARGE SCALE GENOMIC DNA]</scope>
    <source>
        <strain evidence="2 3">MCA 4186</strain>
    </source>
</reference>
<dbReference type="EMBL" id="KZ819283">
    <property type="protein sequence ID" value="PWO01063.1"/>
    <property type="molecule type" value="Genomic_DNA"/>
</dbReference>